<dbReference type="GO" id="GO:0009252">
    <property type="term" value="P:peptidoglycan biosynthetic process"/>
    <property type="evidence" value="ECO:0007669"/>
    <property type="project" value="UniProtKB-UniPathway"/>
</dbReference>
<evidence type="ECO:0000259" key="16">
    <source>
        <dbReference type="Pfam" id="PF06832"/>
    </source>
</evidence>
<evidence type="ECO:0000256" key="6">
    <source>
        <dbReference type="ARBA" id="ARBA00022676"/>
    </source>
</evidence>
<dbReference type="InterPro" id="IPR009647">
    <property type="entry name" value="PBP_C"/>
</dbReference>
<dbReference type="NCBIfam" id="TIGR02073">
    <property type="entry name" value="PBP_1c"/>
    <property type="match status" value="1"/>
</dbReference>
<protein>
    <recommendedName>
        <fullName evidence="10">peptidoglycan glycosyltransferase</fullName>
        <ecNumber evidence="10">2.4.99.28</ecNumber>
    </recommendedName>
</protein>
<accession>A0A7C5ALL5</accession>
<dbReference type="SUPFAM" id="SSF53955">
    <property type="entry name" value="Lysozyme-like"/>
    <property type="match status" value="1"/>
</dbReference>
<comment type="similarity">
    <text evidence="2">In the C-terminal section; belongs to the transpeptidase family.</text>
</comment>
<dbReference type="GO" id="GO:0006508">
    <property type="term" value="P:proteolysis"/>
    <property type="evidence" value="ECO:0007669"/>
    <property type="project" value="UniProtKB-KW"/>
</dbReference>
<dbReference type="InterPro" id="IPR012338">
    <property type="entry name" value="Beta-lactam/transpept-like"/>
</dbReference>
<feature type="domain" description="Penicillin-binding protein transpeptidase" evidence="14">
    <location>
        <begin position="335"/>
        <end position="601"/>
    </location>
</feature>
<dbReference type="GO" id="GO:0008955">
    <property type="term" value="F:peptidoglycan glycosyltransferase activity"/>
    <property type="evidence" value="ECO:0007669"/>
    <property type="project" value="UniProtKB-EC"/>
</dbReference>
<comment type="pathway">
    <text evidence="1">Cell wall biogenesis; peptidoglycan biosynthesis.</text>
</comment>
<evidence type="ECO:0000256" key="12">
    <source>
        <dbReference type="SAM" id="MobiDB-lite"/>
    </source>
</evidence>
<evidence type="ECO:0000256" key="11">
    <source>
        <dbReference type="ARBA" id="ARBA00049902"/>
    </source>
</evidence>
<dbReference type="Gene3D" id="1.10.3810.10">
    <property type="entry name" value="Biosynthetic peptidoglycan transglycosylase-like"/>
    <property type="match status" value="1"/>
</dbReference>
<evidence type="ECO:0000259" key="14">
    <source>
        <dbReference type="Pfam" id="PF00905"/>
    </source>
</evidence>
<dbReference type="EMBL" id="DTKJ01000042">
    <property type="protein sequence ID" value="HGZ11770.1"/>
    <property type="molecule type" value="Genomic_DNA"/>
</dbReference>
<keyword evidence="13" id="KW-0472">Membrane</keyword>
<keyword evidence="8" id="KW-0378">Hydrolase</keyword>
<feature type="region of interest" description="Disordered" evidence="12">
    <location>
        <begin position="1"/>
        <end position="23"/>
    </location>
</feature>
<keyword evidence="5" id="KW-0645">Protease</keyword>
<comment type="catalytic activity">
    <reaction evidence="11">
        <text>[GlcNAc-(1-&gt;4)-Mur2Ac(oyl-L-Ala-gamma-D-Glu-L-Lys-D-Ala-D-Ala)](n)-di-trans,octa-cis-undecaprenyl diphosphate + beta-D-GlcNAc-(1-&gt;4)-Mur2Ac(oyl-L-Ala-gamma-D-Glu-L-Lys-D-Ala-D-Ala)-di-trans,octa-cis-undecaprenyl diphosphate = [GlcNAc-(1-&gt;4)-Mur2Ac(oyl-L-Ala-gamma-D-Glu-L-Lys-D-Ala-D-Ala)](n+1)-di-trans,octa-cis-undecaprenyl diphosphate + di-trans,octa-cis-undecaprenyl diphosphate + H(+)</text>
        <dbReference type="Rhea" id="RHEA:23708"/>
        <dbReference type="Rhea" id="RHEA-COMP:9602"/>
        <dbReference type="Rhea" id="RHEA-COMP:9603"/>
        <dbReference type="ChEBI" id="CHEBI:15378"/>
        <dbReference type="ChEBI" id="CHEBI:58405"/>
        <dbReference type="ChEBI" id="CHEBI:60033"/>
        <dbReference type="ChEBI" id="CHEBI:78435"/>
        <dbReference type="EC" id="2.4.99.28"/>
    </reaction>
</comment>
<dbReference type="InterPro" id="IPR050396">
    <property type="entry name" value="Glycosyltr_51/Transpeptidase"/>
</dbReference>
<evidence type="ECO:0000256" key="9">
    <source>
        <dbReference type="ARBA" id="ARBA00023268"/>
    </source>
</evidence>
<evidence type="ECO:0000256" key="13">
    <source>
        <dbReference type="SAM" id="Phobius"/>
    </source>
</evidence>
<dbReference type="AlphaFoldDB" id="A0A7C5ALL5"/>
<evidence type="ECO:0000256" key="2">
    <source>
        <dbReference type="ARBA" id="ARBA00007090"/>
    </source>
</evidence>
<dbReference type="InterPro" id="IPR023346">
    <property type="entry name" value="Lysozyme-like_dom_sf"/>
</dbReference>
<dbReference type="UniPathway" id="UPA00219"/>
<evidence type="ECO:0000256" key="10">
    <source>
        <dbReference type="ARBA" id="ARBA00044770"/>
    </source>
</evidence>
<keyword evidence="13" id="KW-1133">Transmembrane helix</keyword>
<dbReference type="InterPro" id="IPR036950">
    <property type="entry name" value="PBP_transglycosylase"/>
</dbReference>
<dbReference type="GO" id="GO:0004180">
    <property type="term" value="F:carboxypeptidase activity"/>
    <property type="evidence" value="ECO:0007669"/>
    <property type="project" value="UniProtKB-KW"/>
</dbReference>
<dbReference type="SUPFAM" id="SSF56601">
    <property type="entry name" value="beta-lactamase/transpeptidase-like"/>
    <property type="match status" value="1"/>
</dbReference>
<evidence type="ECO:0000313" key="17">
    <source>
        <dbReference type="EMBL" id="HGZ11770.1"/>
    </source>
</evidence>
<evidence type="ECO:0000256" key="5">
    <source>
        <dbReference type="ARBA" id="ARBA00022670"/>
    </source>
</evidence>
<keyword evidence="9" id="KW-0511">Multifunctional enzyme</keyword>
<dbReference type="EC" id="2.4.99.28" evidence="10"/>
<dbReference type="Pfam" id="PF06832">
    <property type="entry name" value="BiPBP_C"/>
    <property type="match status" value="1"/>
</dbReference>
<comment type="similarity">
    <text evidence="3">In the N-terminal section; belongs to the glycosyltransferase 51 family.</text>
</comment>
<dbReference type="GO" id="GO:0008658">
    <property type="term" value="F:penicillin binding"/>
    <property type="evidence" value="ECO:0007669"/>
    <property type="project" value="InterPro"/>
</dbReference>
<name>A0A7C5ALL5_9BACT</name>
<evidence type="ECO:0000256" key="3">
    <source>
        <dbReference type="ARBA" id="ARBA00007739"/>
    </source>
</evidence>
<keyword evidence="6" id="KW-0328">Glycosyltransferase</keyword>
<dbReference type="Pfam" id="PF00905">
    <property type="entry name" value="Transpeptidase"/>
    <property type="match status" value="1"/>
</dbReference>
<dbReference type="Gene3D" id="3.40.710.10">
    <property type="entry name" value="DD-peptidase/beta-lactamase superfamily"/>
    <property type="match status" value="1"/>
</dbReference>
<feature type="transmembrane region" description="Helical" evidence="13">
    <location>
        <begin position="30"/>
        <end position="46"/>
    </location>
</feature>
<evidence type="ECO:0000256" key="8">
    <source>
        <dbReference type="ARBA" id="ARBA00022801"/>
    </source>
</evidence>
<sequence length="853" mass="93048">MFPRTINRRAGDYPTSGPPAQTRRSPYRRALALFMVGLLLTTALHLERASRFQPAKLAVLPGPLVLDRKGEILHLVPDRQGRKVVELPAGKLPPMVVAAFVAAEDQRFWRHPGVDFLAVARAALQNLTAGRIVSGASTLTQQLARLAYPGPRTYRRKVVEMVRSLRLEAQFSKEDLLRFYLNRVPLGGNLVGVETAALAYFGKSAAALTAGEAAFLAALAKAPTALRPHGPRHDRLLARQKWVLHRLARLGYLSPGELAAALEEPLLFAGPGKGTPVFPFKAPHWVETVLKQKGGPLAARGPLRTTLDFSLQRRVEAVVRSHRAPLLRAGASQAAAVVLDNQNLEVLALVGSHQYGARDQGYVNGALALRSPGSALKPFLYAHALDQGLSPAQVLEDVERRYRTPWGQFLPANFDRTAHGPVPFREALGNSLNLSAVYLLNLVGYEPFYDTLRKLNLINHPHRRPEHYGLGLVVGNPEVSLLQLAAAYAALANGGGFRPPRLILDDPPEPGLQVFSPQAAYIVSDILADPLARGRIFGGAQAMNPMPRLALKTGTSTRYRDCWCVAYSPEYTIAVWVGNFKGQPTANLSGAAAAAPIVADLAREVFGTSLPGEFSRPEGLVERQVCAFSGLLPGPGCLHQRRELFVAGTVPSRTCTFHQPREPWHQMPTTYAGWLKDRYTKGGEGRFRLAGFPRDLDLVFYGAGNRAVGSSPPPIAPPITSQEMGGRETWGMVGKQRALRLTYEKRLVLGNSKEFRPWCRPGPPNPEEAPSITISYPLNGDHFLLPPGAETLRLTLKASCRLPFRGVVWFVDGLEQGVTGPPYEITVNLSRGRHHLTALAPDGLGDRVQVVVE</sequence>
<feature type="domain" description="Glycosyl transferase family 51" evidence="15">
    <location>
        <begin position="79"/>
        <end position="247"/>
    </location>
</feature>
<keyword evidence="7" id="KW-0808">Transferase</keyword>
<organism evidence="17">
    <name type="scientific">Desulfobacca acetoxidans</name>
    <dbReference type="NCBI Taxonomy" id="60893"/>
    <lineage>
        <taxon>Bacteria</taxon>
        <taxon>Pseudomonadati</taxon>
        <taxon>Thermodesulfobacteriota</taxon>
        <taxon>Desulfobaccia</taxon>
        <taxon>Desulfobaccales</taxon>
        <taxon>Desulfobaccaceae</taxon>
        <taxon>Desulfobacca</taxon>
    </lineage>
</organism>
<dbReference type="GO" id="GO:0030288">
    <property type="term" value="C:outer membrane-bounded periplasmic space"/>
    <property type="evidence" value="ECO:0007669"/>
    <property type="project" value="TreeGrafter"/>
</dbReference>
<proteinExistence type="inferred from homology"/>
<keyword evidence="13" id="KW-0812">Transmembrane</keyword>
<reference evidence="17" key="1">
    <citation type="journal article" date="2020" name="mSystems">
        <title>Genome- and Community-Level Interaction Insights into Carbon Utilization and Element Cycling Functions of Hydrothermarchaeota in Hydrothermal Sediment.</title>
        <authorList>
            <person name="Zhou Z."/>
            <person name="Liu Y."/>
            <person name="Xu W."/>
            <person name="Pan J."/>
            <person name="Luo Z.H."/>
            <person name="Li M."/>
        </authorList>
    </citation>
    <scope>NUCLEOTIDE SEQUENCE [LARGE SCALE GENOMIC DNA]</scope>
    <source>
        <strain evidence="17">SpSt-853</strain>
    </source>
</reference>
<dbReference type="InterPro" id="IPR001264">
    <property type="entry name" value="Glyco_trans_51"/>
</dbReference>
<evidence type="ECO:0000256" key="7">
    <source>
        <dbReference type="ARBA" id="ARBA00022679"/>
    </source>
</evidence>
<comment type="caution">
    <text evidence="17">The sequence shown here is derived from an EMBL/GenBank/DDBJ whole genome shotgun (WGS) entry which is preliminary data.</text>
</comment>
<evidence type="ECO:0000259" key="15">
    <source>
        <dbReference type="Pfam" id="PF00912"/>
    </source>
</evidence>
<feature type="domain" description="Penicillin-binding C-terminal" evidence="16">
    <location>
        <begin position="767"/>
        <end position="850"/>
    </location>
</feature>
<evidence type="ECO:0000256" key="4">
    <source>
        <dbReference type="ARBA" id="ARBA00022645"/>
    </source>
</evidence>
<evidence type="ECO:0000256" key="1">
    <source>
        <dbReference type="ARBA" id="ARBA00004752"/>
    </source>
</evidence>
<dbReference type="InterPro" id="IPR011815">
    <property type="entry name" value="PBP_1c"/>
</dbReference>
<gene>
    <name evidence="17" type="primary">pbpC</name>
    <name evidence="17" type="ORF">ENW48_06085</name>
</gene>
<keyword evidence="4" id="KW-0121">Carboxypeptidase</keyword>
<dbReference type="PANTHER" id="PTHR32282:SF15">
    <property type="entry name" value="PENICILLIN-BINDING PROTEIN 1C"/>
    <property type="match status" value="1"/>
</dbReference>
<dbReference type="Pfam" id="PF00912">
    <property type="entry name" value="Transgly"/>
    <property type="match status" value="1"/>
</dbReference>
<dbReference type="PANTHER" id="PTHR32282">
    <property type="entry name" value="BINDING PROTEIN TRANSPEPTIDASE, PUTATIVE-RELATED"/>
    <property type="match status" value="1"/>
</dbReference>
<dbReference type="InterPro" id="IPR001460">
    <property type="entry name" value="PCN-bd_Tpept"/>
</dbReference>